<proteinExistence type="predicted"/>
<gene>
    <name evidence="2" type="ORF">QTO34_017418</name>
</gene>
<keyword evidence="3" id="KW-1185">Reference proteome</keyword>
<organism evidence="2 3">
    <name type="scientific">Cnephaeus nilssonii</name>
    <name type="common">Northern bat</name>
    <name type="synonym">Eptesicus nilssonii</name>
    <dbReference type="NCBI Taxonomy" id="3371016"/>
    <lineage>
        <taxon>Eukaryota</taxon>
        <taxon>Metazoa</taxon>
        <taxon>Chordata</taxon>
        <taxon>Craniata</taxon>
        <taxon>Vertebrata</taxon>
        <taxon>Euteleostomi</taxon>
        <taxon>Mammalia</taxon>
        <taxon>Eutheria</taxon>
        <taxon>Laurasiatheria</taxon>
        <taxon>Chiroptera</taxon>
        <taxon>Yangochiroptera</taxon>
        <taxon>Vespertilionidae</taxon>
        <taxon>Cnephaeus</taxon>
    </lineage>
</organism>
<dbReference type="EMBL" id="JAULJE010000007">
    <property type="protein sequence ID" value="KAK1341018.1"/>
    <property type="molecule type" value="Genomic_DNA"/>
</dbReference>
<dbReference type="AlphaFoldDB" id="A0AA40I101"/>
<name>A0AA40I101_CNENI</name>
<sequence length="133" mass="15373">MIKQTRSYFLRMSKRKWYFEMECTPGEDAGKAVEMTTKDLEYYIILVDNAVAGFERIDPNFERTSVVNMLSNSITCYREIIWERKSVNVKLARPPQPSAATTLIGQQPSTRRQDPPPQKGYASLRAQMKLSIF</sequence>
<dbReference type="Proteomes" id="UP001177744">
    <property type="component" value="Unassembled WGS sequence"/>
</dbReference>
<evidence type="ECO:0000256" key="1">
    <source>
        <dbReference type="SAM" id="MobiDB-lite"/>
    </source>
</evidence>
<reference evidence="2" key="1">
    <citation type="submission" date="2023-06" db="EMBL/GenBank/DDBJ databases">
        <title>Reference genome for the Northern bat (Eptesicus nilssonii), a most northern bat species.</title>
        <authorList>
            <person name="Laine V.N."/>
            <person name="Pulliainen A.T."/>
            <person name="Lilley T.M."/>
        </authorList>
    </citation>
    <scope>NUCLEOTIDE SEQUENCE</scope>
    <source>
        <strain evidence="2">BLF_Eptnil</strain>
        <tissue evidence="2">Kidney</tissue>
    </source>
</reference>
<evidence type="ECO:0000313" key="2">
    <source>
        <dbReference type="EMBL" id="KAK1341018.1"/>
    </source>
</evidence>
<feature type="compositionally biased region" description="Polar residues" evidence="1">
    <location>
        <begin position="98"/>
        <end position="110"/>
    </location>
</feature>
<accession>A0AA40I101</accession>
<protein>
    <submittedName>
        <fullName evidence="2">Uncharacterized protein</fullName>
    </submittedName>
</protein>
<evidence type="ECO:0000313" key="3">
    <source>
        <dbReference type="Proteomes" id="UP001177744"/>
    </source>
</evidence>
<comment type="caution">
    <text evidence="2">The sequence shown here is derived from an EMBL/GenBank/DDBJ whole genome shotgun (WGS) entry which is preliminary data.</text>
</comment>
<feature type="region of interest" description="Disordered" evidence="1">
    <location>
        <begin position="93"/>
        <end position="119"/>
    </location>
</feature>